<evidence type="ECO:0000259" key="8">
    <source>
        <dbReference type="Pfam" id="PF02668"/>
    </source>
</evidence>
<protein>
    <recommendedName>
        <fullName evidence="8">TauD/TfdA-like domain-containing protein</fullName>
    </recommendedName>
</protein>
<feature type="coiled-coil region" evidence="7">
    <location>
        <begin position="502"/>
        <end position="529"/>
    </location>
</feature>
<evidence type="ECO:0000256" key="7">
    <source>
        <dbReference type="SAM" id="Coils"/>
    </source>
</evidence>
<keyword evidence="4" id="KW-0223">Dioxygenase</keyword>
<proteinExistence type="inferred from homology"/>
<dbReference type="Pfam" id="PF02668">
    <property type="entry name" value="TauD"/>
    <property type="match status" value="1"/>
</dbReference>
<evidence type="ECO:0000256" key="6">
    <source>
        <dbReference type="ARBA" id="ARBA00023004"/>
    </source>
</evidence>
<evidence type="ECO:0000256" key="1">
    <source>
        <dbReference type="ARBA" id="ARBA00001954"/>
    </source>
</evidence>
<dbReference type="SUPFAM" id="SSF51197">
    <property type="entry name" value="Clavaminate synthase-like"/>
    <property type="match status" value="1"/>
</dbReference>
<evidence type="ECO:0000256" key="4">
    <source>
        <dbReference type="ARBA" id="ARBA00022964"/>
    </source>
</evidence>
<name>A0ABR0H865_9PEZI</name>
<accession>A0ABR0H865</accession>
<dbReference type="InterPro" id="IPR038492">
    <property type="entry name" value="GBBH-like_N_sf"/>
</dbReference>
<keyword evidence="3" id="KW-0479">Metal-binding</keyword>
<dbReference type="InterPro" id="IPR050411">
    <property type="entry name" value="AlphaKG_dependent_hydroxylases"/>
</dbReference>
<evidence type="ECO:0000256" key="3">
    <source>
        <dbReference type="ARBA" id="ARBA00022723"/>
    </source>
</evidence>
<comment type="cofactor">
    <cofactor evidence="1">
        <name>Fe(2+)</name>
        <dbReference type="ChEBI" id="CHEBI:29033"/>
    </cofactor>
</comment>
<dbReference type="PANTHER" id="PTHR10696:SF25">
    <property type="entry name" value="OXIDOREDUCTASE AIM17-RELATED"/>
    <property type="match status" value="1"/>
</dbReference>
<sequence>MAFTILSEVETLMTEVRPPSGTSNPRARPQCGSISYNIHPRHVPIHLKPFFPPIPYALTMTLPARISLPVALRPARGALTTPRVCATPSRTLTFPAAQPHFARRFHVSTNTKQRLRLTGNQSQLTGPYNTSPSLKATENETALRKEVEDLKELVAKLQEEREQLVATKGGIPNTIEPTLGEREYISQDAPLFSDAKLDAQWVKLIPAPEAEDAKLMILSRLWLRDSCNCPKCLDPDSGQKTFSTTDLPEVPATSRDNVRVRSDGSLEIIWENDPISNGESHRTVLSAGKLNLLYHNNNPRIQLQPPIPRTLWDNASYADLVRSGACHIDYNDWRNNDEAFWTAFEQFTKTGLIFLKNVPQEEHSVINIANRIGPLQYTFYGWTWDVKSKPRAENVAYTNVFLGLHQDLMYHDPIPRLQLLHCLANSCEGGESLFSDGVHAALQLLNTDPEAYDILTKTDVHFGYDKGGHHYYATRKTIEADPNTGAPFITHWAPPFQTSFPAKDKNNRLRRWRDAAEKFQRLLEKEENMYEVKMKPGECVIFDNSRVLHGRREFETSTGSRWLKGTYITPQVYRAKETELVRRLNKGKPWPVDSTEERGRIWQLERDMVKQRKK</sequence>
<feature type="domain" description="TauD/TfdA-like" evidence="8">
    <location>
        <begin position="324"/>
        <end position="567"/>
    </location>
</feature>
<dbReference type="PANTHER" id="PTHR10696">
    <property type="entry name" value="GAMMA-BUTYROBETAINE HYDROXYLASE-RELATED"/>
    <property type="match status" value="1"/>
</dbReference>
<dbReference type="GeneID" id="87925252"/>
<dbReference type="Gene3D" id="3.30.2020.30">
    <property type="match status" value="1"/>
</dbReference>
<feature type="coiled-coil region" evidence="7">
    <location>
        <begin position="140"/>
        <end position="167"/>
    </location>
</feature>
<dbReference type="RefSeq" id="XP_062764057.1">
    <property type="nucleotide sequence ID" value="XM_062905311.1"/>
</dbReference>
<keyword evidence="6" id="KW-0408">Iron</keyword>
<evidence type="ECO:0000313" key="10">
    <source>
        <dbReference type="Proteomes" id="UP001326199"/>
    </source>
</evidence>
<dbReference type="Gene3D" id="3.60.130.10">
    <property type="entry name" value="Clavaminate synthase-like"/>
    <property type="match status" value="1"/>
</dbReference>
<dbReference type="InterPro" id="IPR042098">
    <property type="entry name" value="TauD-like_sf"/>
</dbReference>
<keyword evidence="7" id="KW-0175">Coiled coil</keyword>
<comment type="similarity">
    <text evidence="2">Belongs to the gamma-BBH/TMLD family.</text>
</comment>
<dbReference type="CDD" id="cd00250">
    <property type="entry name" value="CAS_like"/>
    <property type="match status" value="1"/>
</dbReference>
<evidence type="ECO:0000256" key="5">
    <source>
        <dbReference type="ARBA" id="ARBA00023002"/>
    </source>
</evidence>
<keyword evidence="5" id="KW-0560">Oxidoreductase</keyword>
<gene>
    <name evidence="9" type="ORF">QC763_001600</name>
</gene>
<organism evidence="9 10">
    <name type="scientific">Podospora pseudopauciseta</name>
    <dbReference type="NCBI Taxonomy" id="2093780"/>
    <lineage>
        <taxon>Eukaryota</taxon>
        <taxon>Fungi</taxon>
        <taxon>Dikarya</taxon>
        <taxon>Ascomycota</taxon>
        <taxon>Pezizomycotina</taxon>
        <taxon>Sordariomycetes</taxon>
        <taxon>Sordariomycetidae</taxon>
        <taxon>Sordariales</taxon>
        <taxon>Podosporaceae</taxon>
        <taxon>Podospora</taxon>
    </lineage>
</organism>
<evidence type="ECO:0000313" key="9">
    <source>
        <dbReference type="EMBL" id="KAK4664091.1"/>
    </source>
</evidence>
<dbReference type="Proteomes" id="UP001326199">
    <property type="component" value="Unassembled WGS sequence"/>
</dbReference>
<dbReference type="EMBL" id="JAFFHB010000007">
    <property type="protein sequence ID" value="KAK4664091.1"/>
    <property type="molecule type" value="Genomic_DNA"/>
</dbReference>
<keyword evidence="10" id="KW-1185">Reference proteome</keyword>
<evidence type="ECO:0000256" key="2">
    <source>
        <dbReference type="ARBA" id="ARBA00008654"/>
    </source>
</evidence>
<dbReference type="InterPro" id="IPR003819">
    <property type="entry name" value="TauD/TfdA-like"/>
</dbReference>
<reference evidence="9 10" key="1">
    <citation type="journal article" date="2023" name="bioRxiv">
        <title>High-quality genome assemblies of four members of thePodospora anserinaspecies complex.</title>
        <authorList>
            <person name="Ament-Velasquez S.L."/>
            <person name="Vogan A.A."/>
            <person name="Wallerman O."/>
            <person name="Hartmann F."/>
            <person name="Gautier V."/>
            <person name="Silar P."/>
            <person name="Giraud T."/>
            <person name="Johannesson H."/>
        </authorList>
    </citation>
    <scope>NUCLEOTIDE SEQUENCE [LARGE SCALE GENOMIC DNA]</scope>
    <source>
        <strain evidence="9 10">CBS 411.78</strain>
    </source>
</reference>
<comment type="caution">
    <text evidence="9">The sequence shown here is derived from an EMBL/GenBank/DDBJ whole genome shotgun (WGS) entry which is preliminary data.</text>
</comment>